<gene>
    <name evidence="1" type="ORF">JC965_17925</name>
</gene>
<dbReference type="RefSeq" id="WP_053288385.1">
    <property type="nucleotide sequence ID" value="NZ_AP024136.1"/>
</dbReference>
<dbReference type="SUPFAM" id="SSF142913">
    <property type="entry name" value="YktB/PF0168-like"/>
    <property type="match status" value="1"/>
</dbReference>
<accession>A0A7I8HY09</accession>
<organism evidence="1">
    <name type="scientific">Aeromonas caviae</name>
    <name type="common">Aeromonas punctata</name>
    <dbReference type="NCBI Taxonomy" id="648"/>
    <lineage>
        <taxon>Bacteria</taxon>
        <taxon>Pseudomonadati</taxon>
        <taxon>Pseudomonadota</taxon>
        <taxon>Gammaproteobacteria</taxon>
        <taxon>Aeromonadales</taxon>
        <taxon>Aeromonadaceae</taxon>
        <taxon>Aeromonas</taxon>
    </lineage>
</organism>
<proteinExistence type="predicted"/>
<protein>
    <submittedName>
        <fullName evidence="1">Uncharacterized protein</fullName>
    </submittedName>
</protein>
<dbReference type="EMBL" id="CP065937">
    <property type="protein sequence ID" value="QQA60069.1"/>
    <property type="molecule type" value="Genomic_DNA"/>
</dbReference>
<sequence>MDYLTSVQLALHLGYKEVQDSQAFKGRYLIKDGKKWIHDIEALMQHLGISQYSDLENLGYDLRNYHSYKDFSNEMARQEMQSLYQDITHSEEEATYLSDGMWLHPDGTLEQR</sequence>
<reference evidence="1" key="1">
    <citation type="submission" date="2020-12" db="EMBL/GenBank/DDBJ databases">
        <title>GES Beta-lactamases isolated from hospital effluents in Brazil.</title>
        <authorList>
            <person name="Conte D."/>
            <person name="Mesa D."/>
            <person name="Palmeiro J.K."/>
            <person name="Dalla-Costa L.M."/>
        </authorList>
    </citation>
    <scope>NUCLEOTIDE SEQUENCE [LARGE SCALE GENOMIC DNA]</scope>
    <source>
        <strain evidence="1">Aero21</strain>
    </source>
</reference>
<dbReference type="AlphaFoldDB" id="A0A7I8HY09"/>
<evidence type="ECO:0000313" key="1">
    <source>
        <dbReference type="EMBL" id="QQA60069.1"/>
    </source>
</evidence>
<name>A0A7I8HY09_AERCA</name>